<feature type="transmembrane region" description="Helical" evidence="14">
    <location>
        <begin position="108"/>
        <end position="128"/>
    </location>
</feature>
<dbReference type="PROSITE" id="PS00668">
    <property type="entry name" value="COMPLEX1_ND1_2"/>
    <property type="match status" value="1"/>
</dbReference>
<dbReference type="EMBL" id="KY628989">
    <property type="protein sequence ID" value="ATP74872.1"/>
    <property type="molecule type" value="Genomic_DNA"/>
</dbReference>
<organism evidence="15">
    <name type="scientific">Lepidocolaptes angustirostris</name>
    <name type="common">narrow-billed woodcreeper</name>
    <dbReference type="NCBI Taxonomy" id="75974"/>
    <lineage>
        <taxon>Eukaryota</taxon>
        <taxon>Metazoa</taxon>
        <taxon>Chordata</taxon>
        <taxon>Craniata</taxon>
        <taxon>Vertebrata</taxon>
        <taxon>Euteleostomi</taxon>
        <taxon>Archelosauria</taxon>
        <taxon>Archosauria</taxon>
        <taxon>Dinosauria</taxon>
        <taxon>Saurischia</taxon>
        <taxon>Theropoda</taxon>
        <taxon>Coelurosauria</taxon>
        <taxon>Aves</taxon>
        <taxon>Neognathae</taxon>
        <taxon>Neoaves</taxon>
        <taxon>Telluraves</taxon>
        <taxon>Australaves</taxon>
        <taxon>Passeriformes</taxon>
        <taxon>Dendrocolaptidae</taxon>
        <taxon>Lepidocolaptes</taxon>
    </lineage>
</organism>
<sequence length="329" mass="36703">MTLYPTLTHLTMSLSYAVPILIAVAFLTLVERKILSYMQARKGPNIVGPYGLLQPIADGVKLFIKEPIRPSTSSPSLFIATPILALLLAITIWTPLPLPFSLTDLNLGMLFMLALSSLAVYSILWSGWASNSKYALIGALRAVAQTISYEVTLAIILLSIIILSGNYTLHTLTTTQEPLYLIFSSWPLAMMWYISTLAETNRAPFDLTEGESELVSGFNVEYSAGPFALFFLAEYANIMLMNAKMHTHNHPIPLNPSSLNLSQELFPLILAIKTLLLSAGFLWIRASYPRFRYDQLMHLLWKNFLPLTLSLCLWHTSLPVCYAGLPPYL</sequence>
<dbReference type="GO" id="GO:0005743">
    <property type="term" value="C:mitochondrial inner membrane"/>
    <property type="evidence" value="ECO:0007669"/>
    <property type="project" value="UniProtKB-SubCell"/>
</dbReference>
<keyword evidence="8 14" id="KW-1133">Transmembrane helix</keyword>
<evidence type="ECO:0000256" key="13">
    <source>
        <dbReference type="RuleBase" id="RU000473"/>
    </source>
</evidence>
<protein>
    <recommendedName>
        <fullName evidence="4 13">NADH-ubiquinone oxidoreductase chain 1</fullName>
        <ecNumber evidence="3 13">7.1.1.2</ecNumber>
    </recommendedName>
</protein>
<evidence type="ECO:0000256" key="6">
    <source>
        <dbReference type="ARBA" id="ARBA00022692"/>
    </source>
</evidence>
<evidence type="ECO:0000313" key="15">
    <source>
        <dbReference type="EMBL" id="ATP74872.1"/>
    </source>
</evidence>
<accession>A0A343LN40</accession>
<name>A0A343LN40_9DEND</name>
<keyword evidence="10 14" id="KW-0472">Membrane</keyword>
<dbReference type="CTD" id="4535"/>
<dbReference type="PANTHER" id="PTHR11432:SF3">
    <property type="entry name" value="NADH-UBIQUINONE OXIDOREDUCTASE CHAIN 1"/>
    <property type="match status" value="1"/>
</dbReference>
<dbReference type="GO" id="GO:0008137">
    <property type="term" value="F:NADH dehydrogenase (ubiquinone) activity"/>
    <property type="evidence" value="ECO:0007669"/>
    <property type="project" value="UniProtKB-EC"/>
</dbReference>
<feature type="transmembrane region" description="Helical" evidence="14">
    <location>
        <begin position="304"/>
        <end position="325"/>
    </location>
</feature>
<proteinExistence type="inferred from homology"/>
<dbReference type="GO" id="GO:0003954">
    <property type="term" value="F:NADH dehydrogenase activity"/>
    <property type="evidence" value="ECO:0007669"/>
    <property type="project" value="TreeGrafter"/>
</dbReference>
<dbReference type="AlphaFoldDB" id="A0A343LN40"/>
<keyword evidence="7" id="KW-0249">Electron transport</keyword>
<reference evidence="15" key="1">
    <citation type="submission" date="2017-02" db="EMBL/GenBank/DDBJ databases">
        <title>Mitogenomes of two Neotropical bird species and the multiple independent origin of mitochondrial gene orders in Passeriformes.</title>
        <authorList>
            <person name="Caparroz R."/>
            <person name="Rocha A.V."/>
            <person name="Cabanne G.S."/>
            <person name="Tubaro P."/>
            <person name="Aleixo A."/>
            <person name="Lemmon E.M."/>
            <person name="Lemmon A.R."/>
        </authorList>
    </citation>
    <scope>NUCLEOTIDE SEQUENCE</scope>
</reference>
<evidence type="ECO:0000256" key="4">
    <source>
        <dbReference type="ARBA" id="ARBA00021009"/>
    </source>
</evidence>
<evidence type="ECO:0000256" key="11">
    <source>
        <dbReference type="ARBA" id="ARBA00049551"/>
    </source>
</evidence>
<feature type="transmembrane region" description="Helical" evidence="14">
    <location>
        <begin position="149"/>
        <end position="167"/>
    </location>
</feature>
<dbReference type="GO" id="GO:0009060">
    <property type="term" value="P:aerobic respiration"/>
    <property type="evidence" value="ECO:0007669"/>
    <property type="project" value="TreeGrafter"/>
</dbReference>
<dbReference type="Pfam" id="PF00146">
    <property type="entry name" value="NADHdh"/>
    <property type="match status" value="1"/>
</dbReference>
<evidence type="ECO:0000256" key="10">
    <source>
        <dbReference type="ARBA" id="ARBA00023136"/>
    </source>
</evidence>
<keyword evidence="13 15" id="KW-0496">Mitochondrion</keyword>
<dbReference type="InterPro" id="IPR018086">
    <property type="entry name" value="NADH_UbQ_OxRdtase_su1_CS"/>
</dbReference>
<dbReference type="PROSITE" id="PS00667">
    <property type="entry name" value="COMPLEX1_ND1_1"/>
    <property type="match status" value="1"/>
</dbReference>
<dbReference type="InterPro" id="IPR001694">
    <property type="entry name" value="NADH_UbQ_OxRdtase_su1/FPO"/>
</dbReference>
<evidence type="ECO:0000256" key="1">
    <source>
        <dbReference type="ARBA" id="ARBA00004141"/>
    </source>
</evidence>
<comment type="subcellular location">
    <subcellularLocation>
        <location evidence="1">Membrane</location>
        <topology evidence="1">Multi-pass membrane protein</topology>
    </subcellularLocation>
    <subcellularLocation>
        <location evidence="12">Mitochondrion inner membrane</location>
        <topology evidence="12">Multi-pass membrane protein</topology>
    </subcellularLocation>
</comment>
<geneLocation type="mitochondrion" evidence="15"/>
<evidence type="ECO:0000256" key="12">
    <source>
        <dbReference type="RuleBase" id="RU000471"/>
    </source>
</evidence>
<keyword evidence="5" id="KW-0679">Respiratory chain</keyword>
<keyword evidence="5" id="KW-0813">Transport</keyword>
<dbReference type="RefSeq" id="YP_009467370.1">
    <property type="nucleotide sequence ID" value="NC_037154.1"/>
</dbReference>
<keyword evidence="9 12" id="KW-0520">NAD</keyword>
<keyword evidence="6 12" id="KW-0812">Transmembrane</keyword>
<dbReference type="GeneID" id="36272991"/>
<gene>
    <name evidence="15" type="primary">ND1</name>
</gene>
<feature type="transmembrane region" description="Helical" evidence="14">
    <location>
        <begin position="12"/>
        <end position="30"/>
    </location>
</feature>
<feature type="transmembrane region" description="Helical" evidence="14">
    <location>
        <begin position="77"/>
        <end position="96"/>
    </location>
</feature>
<evidence type="ECO:0000256" key="5">
    <source>
        <dbReference type="ARBA" id="ARBA00022660"/>
    </source>
</evidence>
<evidence type="ECO:0000256" key="3">
    <source>
        <dbReference type="ARBA" id="ARBA00012944"/>
    </source>
</evidence>
<dbReference type="PANTHER" id="PTHR11432">
    <property type="entry name" value="NADH DEHYDROGENASE SUBUNIT 1"/>
    <property type="match status" value="1"/>
</dbReference>
<evidence type="ECO:0000256" key="2">
    <source>
        <dbReference type="ARBA" id="ARBA00010535"/>
    </source>
</evidence>
<evidence type="ECO:0000256" key="9">
    <source>
        <dbReference type="ARBA" id="ARBA00023027"/>
    </source>
</evidence>
<dbReference type="EC" id="7.1.1.2" evidence="3 13"/>
<feature type="transmembrane region" description="Helical" evidence="14">
    <location>
        <begin position="265"/>
        <end position="284"/>
    </location>
</feature>
<comment type="catalytic activity">
    <reaction evidence="11 13">
        <text>a ubiquinone + NADH + 5 H(+)(in) = a ubiquinol + NAD(+) + 4 H(+)(out)</text>
        <dbReference type="Rhea" id="RHEA:29091"/>
        <dbReference type="Rhea" id="RHEA-COMP:9565"/>
        <dbReference type="Rhea" id="RHEA-COMP:9566"/>
        <dbReference type="ChEBI" id="CHEBI:15378"/>
        <dbReference type="ChEBI" id="CHEBI:16389"/>
        <dbReference type="ChEBI" id="CHEBI:17976"/>
        <dbReference type="ChEBI" id="CHEBI:57540"/>
        <dbReference type="ChEBI" id="CHEBI:57945"/>
        <dbReference type="EC" id="7.1.1.2"/>
    </reaction>
</comment>
<dbReference type="HAMAP" id="MF_01350">
    <property type="entry name" value="NDH1_NuoH"/>
    <property type="match status" value="1"/>
</dbReference>
<feature type="transmembrane region" description="Helical" evidence="14">
    <location>
        <begin position="227"/>
        <end position="245"/>
    </location>
</feature>
<keyword evidence="13" id="KW-0830">Ubiquinone</keyword>
<evidence type="ECO:0000256" key="8">
    <source>
        <dbReference type="ARBA" id="ARBA00022989"/>
    </source>
</evidence>
<evidence type="ECO:0000256" key="14">
    <source>
        <dbReference type="SAM" id="Phobius"/>
    </source>
</evidence>
<comment type="similarity">
    <text evidence="2 12">Belongs to the complex I subunit 1 family.</text>
</comment>
<feature type="transmembrane region" description="Helical" evidence="14">
    <location>
        <begin position="179"/>
        <end position="198"/>
    </location>
</feature>
<evidence type="ECO:0000256" key="7">
    <source>
        <dbReference type="ARBA" id="ARBA00022982"/>
    </source>
</evidence>